<dbReference type="Proteomes" id="UP000634136">
    <property type="component" value="Unassembled WGS sequence"/>
</dbReference>
<evidence type="ECO:0000313" key="1">
    <source>
        <dbReference type="EMBL" id="KAF7817805.1"/>
    </source>
</evidence>
<evidence type="ECO:0000313" key="2">
    <source>
        <dbReference type="Proteomes" id="UP000634136"/>
    </source>
</evidence>
<gene>
    <name evidence="1" type="ORF">G2W53_023260</name>
</gene>
<reference evidence="1" key="1">
    <citation type="submission" date="2020-09" db="EMBL/GenBank/DDBJ databases">
        <title>Genome-Enabled Discovery of Anthraquinone Biosynthesis in Senna tora.</title>
        <authorList>
            <person name="Kang S.-H."/>
            <person name="Pandey R.P."/>
            <person name="Lee C.-M."/>
            <person name="Sim J.-S."/>
            <person name="Jeong J.-T."/>
            <person name="Choi B.-S."/>
            <person name="Jung M."/>
            <person name="Ginzburg D."/>
            <person name="Zhao K."/>
            <person name="Won S.Y."/>
            <person name="Oh T.-J."/>
            <person name="Yu Y."/>
            <person name="Kim N.-H."/>
            <person name="Lee O.R."/>
            <person name="Lee T.-H."/>
            <person name="Bashyal P."/>
            <person name="Kim T.-S."/>
            <person name="Lee W.-H."/>
            <person name="Kawkins C."/>
            <person name="Kim C.-K."/>
            <person name="Kim J.S."/>
            <person name="Ahn B.O."/>
            <person name="Rhee S.Y."/>
            <person name="Sohng J.K."/>
        </authorList>
    </citation>
    <scope>NUCLEOTIDE SEQUENCE</scope>
    <source>
        <tissue evidence="1">Leaf</tissue>
    </source>
</reference>
<sequence>MVHIRPVPVKIIRNRRRLILGVEVFEEAQNG</sequence>
<keyword evidence="2" id="KW-1185">Reference proteome</keyword>
<dbReference type="AlphaFoldDB" id="A0A834WC20"/>
<comment type="caution">
    <text evidence="1">The sequence shown here is derived from an EMBL/GenBank/DDBJ whole genome shotgun (WGS) entry which is preliminary data.</text>
</comment>
<accession>A0A834WC20</accession>
<proteinExistence type="predicted"/>
<organism evidence="1 2">
    <name type="scientific">Senna tora</name>
    <dbReference type="NCBI Taxonomy" id="362788"/>
    <lineage>
        <taxon>Eukaryota</taxon>
        <taxon>Viridiplantae</taxon>
        <taxon>Streptophyta</taxon>
        <taxon>Embryophyta</taxon>
        <taxon>Tracheophyta</taxon>
        <taxon>Spermatophyta</taxon>
        <taxon>Magnoliopsida</taxon>
        <taxon>eudicotyledons</taxon>
        <taxon>Gunneridae</taxon>
        <taxon>Pentapetalae</taxon>
        <taxon>rosids</taxon>
        <taxon>fabids</taxon>
        <taxon>Fabales</taxon>
        <taxon>Fabaceae</taxon>
        <taxon>Caesalpinioideae</taxon>
        <taxon>Cassia clade</taxon>
        <taxon>Senna</taxon>
    </lineage>
</organism>
<name>A0A834WC20_9FABA</name>
<protein>
    <submittedName>
        <fullName evidence="1">Uncharacterized protein</fullName>
    </submittedName>
</protein>
<dbReference type="EMBL" id="JAAIUW010000008">
    <property type="protein sequence ID" value="KAF7817805.1"/>
    <property type="molecule type" value="Genomic_DNA"/>
</dbReference>